<keyword evidence="1" id="KW-1133">Transmembrane helix</keyword>
<evidence type="ECO:0000256" key="1">
    <source>
        <dbReference type="SAM" id="Phobius"/>
    </source>
</evidence>
<accession>A0ABX8EHZ1</accession>
<gene>
    <name evidence="2" type="ORF">ENKNEFLB_02107</name>
</gene>
<keyword evidence="3" id="KW-1185">Reference proteome</keyword>
<reference evidence="2 3" key="1">
    <citation type="submission" date="2021-05" db="EMBL/GenBank/DDBJ databases">
        <title>Complete genome of Nocardioides aquaticus KCTC 9944T isolated from meromictic and hypersaline Ekho Lake, Antarctica.</title>
        <authorList>
            <person name="Hwang K."/>
            <person name="Kim K.M."/>
            <person name="Choe H."/>
        </authorList>
    </citation>
    <scope>NUCLEOTIDE SEQUENCE [LARGE SCALE GENOMIC DNA]</scope>
    <source>
        <strain evidence="2 3">KCTC 9944</strain>
    </source>
</reference>
<feature type="transmembrane region" description="Helical" evidence="1">
    <location>
        <begin position="21"/>
        <end position="37"/>
    </location>
</feature>
<name>A0ABX8EHZ1_9ACTN</name>
<evidence type="ECO:0000313" key="2">
    <source>
        <dbReference type="EMBL" id="QVT79717.1"/>
    </source>
</evidence>
<dbReference type="RefSeq" id="WP_214059126.1">
    <property type="nucleotide sequence ID" value="NZ_BAAAHS010000068.1"/>
</dbReference>
<keyword evidence="1" id="KW-0472">Membrane</keyword>
<evidence type="ECO:0000313" key="3">
    <source>
        <dbReference type="Proteomes" id="UP000679307"/>
    </source>
</evidence>
<keyword evidence="1" id="KW-0812">Transmembrane</keyword>
<dbReference type="EMBL" id="CP075371">
    <property type="protein sequence ID" value="QVT79717.1"/>
    <property type="molecule type" value="Genomic_DNA"/>
</dbReference>
<proteinExistence type="predicted"/>
<dbReference type="Proteomes" id="UP000679307">
    <property type="component" value="Chromosome"/>
</dbReference>
<sequence>MNPTVVTAFLRGLIPPRDRNLIYAALLAFAFAVWLAGELGVTGVGSVDLAALEGVVAKLAVPVSALAVINPARETYEPKHAA</sequence>
<protein>
    <submittedName>
        <fullName evidence="2">Uncharacterized protein</fullName>
    </submittedName>
</protein>
<organism evidence="2 3">
    <name type="scientific">Nocardioides aquaticus</name>
    <dbReference type="NCBI Taxonomy" id="160826"/>
    <lineage>
        <taxon>Bacteria</taxon>
        <taxon>Bacillati</taxon>
        <taxon>Actinomycetota</taxon>
        <taxon>Actinomycetes</taxon>
        <taxon>Propionibacteriales</taxon>
        <taxon>Nocardioidaceae</taxon>
        <taxon>Nocardioides</taxon>
    </lineage>
</organism>